<gene>
    <name evidence="5" type="ORF">AF332_17170</name>
</gene>
<dbReference type="PROSITE" id="PS00211">
    <property type="entry name" value="ABC_TRANSPORTER_1"/>
    <property type="match status" value="1"/>
</dbReference>
<dbReference type="CDD" id="cd03230">
    <property type="entry name" value="ABC_DR_subfamily_A"/>
    <property type="match status" value="1"/>
</dbReference>
<evidence type="ECO:0000256" key="1">
    <source>
        <dbReference type="ARBA" id="ARBA00022448"/>
    </source>
</evidence>
<keyword evidence="2" id="KW-0547">Nucleotide-binding</keyword>
<dbReference type="PATRIC" id="fig|1459.3.peg.3762"/>
<accession>A0A0M0GLI2</accession>
<keyword evidence="1" id="KW-0813">Transport</keyword>
<dbReference type="AlphaFoldDB" id="A0A0M0GLI2"/>
<dbReference type="PANTHER" id="PTHR42939">
    <property type="entry name" value="ABC TRANSPORTER ATP-BINDING PROTEIN ALBC-RELATED"/>
    <property type="match status" value="1"/>
</dbReference>
<keyword evidence="3 5" id="KW-0067">ATP-binding</keyword>
<dbReference type="Proteomes" id="UP000037109">
    <property type="component" value="Unassembled WGS sequence"/>
</dbReference>
<dbReference type="GO" id="GO:0005524">
    <property type="term" value="F:ATP binding"/>
    <property type="evidence" value="ECO:0007669"/>
    <property type="project" value="UniProtKB-KW"/>
</dbReference>
<dbReference type="EMBL" id="LGUF01000007">
    <property type="protein sequence ID" value="KON90347.1"/>
    <property type="molecule type" value="Genomic_DNA"/>
</dbReference>
<dbReference type="Pfam" id="PF00005">
    <property type="entry name" value="ABC_tran"/>
    <property type="match status" value="1"/>
</dbReference>
<evidence type="ECO:0000256" key="3">
    <source>
        <dbReference type="ARBA" id="ARBA00022840"/>
    </source>
</evidence>
<dbReference type="InterPro" id="IPR003439">
    <property type="entry name" value="ABC_transporter-like_ATP-bd"/>
</dbReference>
<dbReference type="STRING" id="1459.AF332_17170"/>
<feature type="domain" description="ABC transporter" evidence="4">
    <location>
        <begin position="2"/>
        <end position="220"/>
    </location>
</feature>
<name>A0A0M0GLI2_SPOGL</name>
<proteinExistence type="predicted"/>
<reference evidence="6" key="1">
    <citation type="submission" date="2015-07" db="EMBL/GenBank/DDBJ databases">
        <title>Fjat-10036 dsm4.</title>
        <authorList>
            <person name="Liu B."/>
            <person name="Wang J."/>
            <person name="Zhu Y."/>
            <person name="Liu G."/>
            <person name="Chen Q."/>
            <person name="Chen Z."/>
            <person name="Lan J."/>
            <person name="Che J."/>
            <person name="Ge C."/>
            <person name="Shi H."/>
            <person name="Pan Z."/>
            <person name="Liu X."/>
        </authorList>
    </citation>
    <scope>NUCLEOTIDE SEQUENCE [LARGE SCALE GENOMIC DNA]</scope>
    <source>
        <strain evidence="6">DSM 4</strain>
    </source>
</reference>
<dbReference type="SUPFAM" id="SSF52540">
    <property type="entry name" value="P-loop containing nucleoside triphosphate hydrolases"/>
    <property type="match status" value="1"/>
</dbReference>
<dbReference type="InterPro" id="IPR003593">
    <property type="entry name" value="AAA+_ATPase"/>
</dbReference>
<dbReference type="PROSITE" id="PS50893">
    <property type="entry name" value="ABC_TRANSPORTER_2"/>
    <property type="match status" value="1"/>
</dbReference>
<dbReference type="SMART" id="SM00382">
    <property type="entry name" value="AAA"/>
    <property type="match status" value="1"/>
</dbReference>
<dbReference type="InterPro" id="IPR051782">
    <property type="entry name" value="ABC_Transporter_VariousFunc"/>
</dbReference>
<comment type="caution">
    <text evidence="5">The sequence shown here is derived from an EMBL/GenBank/DDBJ whole genome shotgun (WGS) entry which is preliminary data.</text>
</comment>
<dbReference type="Gene3D" id="3.40.50.300">
    <property type="entry name" value="P-loop containing nucleotide triphosphate hydrolases"/>
    <property type="match status" value="1"/>
</dbReference>
<keyword evidence="6" id="KW-1185">Reference proteome</keyword>
<dbReference type="PANTHER" id="PTHR42939:SF1">
    <property type="entry name" value="ABC TRANSPORTER ATP-BINDING PROTEIN ALBC-RELATED"/>
    <property type="match status" value="1"/>
</dbReference>
<evidence type="ECO:0000313" key="6">
    <source>
        <dbReference type="Proteomes" id="UP000037109"/>
    </source>
</evidence>
<evidence type="ECO:0000259" key="4">
    <source>
        <dbReference type="PROSITE" id="PS50893"/>
    </source>
</evidence>
<sequence length="228" mass="25845">MLELKDLSKAYKKKTALASMGLRIEKGECIVLCGGNGAGKSTMIKLLTGVENPTKGSVVFHSKQKRPFAYMPDQMIFPSELTPYEILGYYGQFLNKNKESIKFVLEKTGLWSERNQKAGGFSKGMSQRLNLAQCLLADTDIYILDEPTDGLDPYWVIQLKKIIKELKEKNKTIIVSSHIMRDAIEIADKLIILFNGKLIFYGTLNQVYKEYRCTSLEDAFLSIHKSEQ</sequence>
<evidence type="ECO:0000256" key="2">
    <source>
        <dbReference type="ARBA" id="ARBA00022741"/>
    </source>
</evidence>
<protein>
    <submittedName>
        <fullName evidence="5">Lantibiotic ABC transporter ATP-binding protein</fullName>
    </submittedName>
</protein>
<evidence type="ECO:0000313" key="5">
    <source>
        <dbReference type="EMBL" id="KON90347.1"/>
    </source>
</evidence>
<dbReference type="InterPro" id="IPR017871">
    <property type="entry name" value="ABC_transporter-like_CS"/>
</dbReference>
<organism evidence="5 6">
    <name type="scientific">Sporosarcina globispora</name>
    <name type="common">Bacillus globisporus</name>
    <dbReference type="NCBI Taxonomy" id="1459"/>
    <lineage>
        <taxon>Bacteria</taxon>
        <taxon>Bacillati</taxon>
        <taxon>Bacillota</taxon>
        <taxon>Bacilli</taxon>
        <taxon>Bacillales</taxon>
        <taxon>Caryophanaceae</taxon>
        <taxon>Sporosarcina</taxon>
    </lineage>
</organism>
<dbReference type="InterPro" id="IPR027417">
    <property type="entry name" value="P-loop_NTPase"/>
</dbReference>
<dbReference type="GO" id="GO:0016887">
    <property type="term" value="F:ATP hydrolysis activity"/>
    <property type="evidence" value="ECO:0007669"/>
    <property type="project" value="InterPro"/>
</dbReference>